<reference evidence="2 3" key="1">
    <citation type="journal article" date="2016" name="Nat. Commun.">
        <title>Thousands of microbial genomes shed light on interconnected biogeochemical processes in an aquifer system.</title>
        <authorList>
            <person name="Anantharaman K."/>
            <person name="Brown C.T."/>
            <person name="Hug L.A."/>
            <person name="Sharon I."/>
            <person name="Castelle C.J."/>
            <person name="Probst A.J."/>
            <person name="Thomas B.C."/>
            <person name="Singh A."/>
            <person name="Wilkins M.J."/>
            <person name="Karaoz U."/>
            <person name="Brodie E.L."/>
            <person name="Williams K.H."/>
            <person name="Hubbard S.S."/>
            <person name="Banfield J.F."/>
        </authorList>
    </citation>
    <scope>NUCLEOTIDE SEQUENCE [LARGE SCALE GENOMIC DNA]</scope>
</reference>
<feature type="transmembrane region" description="Helical" evidence="1">
    <location>
        <begin position="83"/>
        <end position="102"/>
    </location>
</feature>
<evidence type="ECO:0000313" key="3">
    <source>
        <dbReference type="Proteomes" id="UP000176191"/>
    </source>
</evidence>
<keyword evidence="1" id="KW-0812">Transmembrane</keyword>
<organism evidence="2 3">
    <name type="scientific">Candidatus Collierbacteria bacterium RIFOXYA2_FULL_46_10</name>
    <dbReference type="NCBI Taxonomy" id="1817726"/>
    <lineage>
        <taxon>Bacteria</taxon>
        <taxon>Candidatus Collieribacteriota</taxon>
    </lineage>
</organism>
<dbReference type="Proteomes" id="UP000176191">
    <property type="component" value="Unassembled WGS sequence"/>
</dbReference>
<feature type="transmembrane region" description="Helical" evidence="1">
    <location>
        <begin position="135"/>
        <end position="152"/>
    </location>
</feature>
<proteinExistence type="predicted"/>
<keyword evidence="1" id="KW-1133">Transmembrane helix</keyword>
<feature type="transmembrane region" description="Helical" evidence="1">
    <location>
        <begin position="5"/>
        <end position="25"/>
    </location>
</feature>
<evidence type="ECO:0000313" key="2">
    <source>
        <dbReference type="EMBL" id="OGD75445.1"/>
    </source>
</evidence>
<feature type="transmembrane region" description="Helical" evidence="1">
    <location>
        <begin position="31"/>
        <end position="49"/>
    </location>
</feature>
<gene>
    <name evidence="2" type="ORF">A2228_01685</name>
</gene>
<evidence type="ECO:0000256" key="1">
    <source>
        <dbReference type="SAM" id="Phobius"/>
    </source>
</evidence>
<comment type="caution">
    <text evidence="2">The sequence shown here is derived from an EMBL/GenBank/DDBJ whole genome shotgun (WGS) entry which is preliminary data.</text>
</comment>
<keyword evidence="1" id="KW-0472">Membrane</keyword>
<dbReference type="AlphaFoldDB" id="A0A1F5F715"/>
<protein>
    <submittedName>
        <fullName evidence="2">Uncharacterized protein</fullName>
    </submittedName>
</protein>
<dbReference type="EMBL" id="MFAK01000004">
    <property type="protein sequence ID" value="OGD75445.1"/>
    <property type="molecule type" value="Genomic_DNA"/>
</dbReference>
<name>A0A1F5F715_9BACT</name>
<feature type="transmembrane region" description="Helical" evidence="1">
    <location>
        <begin position="56"/>
        <end position="77"/>
    </location>
</feature>
<sequence>MPTRFLFHTILLLAATSGIYFWLTLPFLTSYSLQLVAALILLYLTSHWLKSKKPHWFHRSTITLDITILTCMILLLVSETGALTSPLFFLLYFLLFGVAMLYEIEATLVLTGVLILFFLFLPGTNLSDLAHLSELLALIMITPLAILFGHQYETALDAKRARAKLTKNLGHEETDTLLFLSLNLKTTLISALDNLATTIPLTRVTAVRTHLQTLYSDLKKLYRSANDLANSIDHETD</sequence>
<accession>A0A1F5F715</accession>
<feature type="transmembrane region" description="Helical" evidence="1">
    <location>
        <begin position="107"/>
        <end position="123"/>
    </location>
</feature>